<name>A0A448WFR2_9PLAT</name>
<dbReference type="AlphaFoldDB" id="A0A448WFR2"/>
<dbReference type="Proteomes" id="UP000784294">
    <property type="component" value="Unassembled WGS sequence"/>
</dbReference>
<protein>
    <submittedName>
        <fullName evidence="3">Uncharacterized protein</fullName>
    </submittedName>
</protein>
<evidence type="ECO:0000256" key="2">
    <source>
        <dbReference type="SAM" id="SignalP"/>
    </source>
</evidence>
<feature type="signal peptide" evidence="2">
    <location>
        <begin position="1"/>
        <end position="18"/>
    </location>
</feature>
<feature type="region of interest" description="Disordered" evidence="1">
    <location>
        <begin position="116"/>
        <end position="194"/>
    </location>
</feature>
<proteinExistence type="predicted"/>
<dbReference type="EMBL" id="CAAALY010009650">
    <property type="protein sequence ID" value="VEL10669.1"/>
    <property type="molecule type" value="Genomic_DNA"/>
</dbReference>
<gene>
    <name evidence="3" type="ORF">PXEA_LOCUS4109</name>
</gene>
<evidence type="ECO:0000256" key="1">
    <source>
        <dbReference type="SAM" id="MobiDB-lite"/>
    </source>
</evidence>
<evidence type="ECO:0000313" key="4">
    <source>
        <dbReference type="Proteomes" id="UP000784294"/>
    </source>
</evidence>
<keyword evidence="4" id="KW-1185">Reference proteome</keyword>
<accession>A0A448WFR2</accession>
<feature type="chain" id="PRO_5019187403" evidence="2">
    <location>
        <begin position="19"/>
        <end position="194"/>
    </location>
</feature>
<reference evidence="3" key="1">
    <citation type="submission" date="2018-11" db="EMBL/GenBank/DDBJ databases">
        <authorList>
            <consortium name="Pathogen Informatics"/>
        </authorList>
    </citation>
    <scope>NUCLEOTIDE SEQUENCE</scope>
</reference>
<evidence type="ECO:0000313" key="3">
    <source>
        <dbReference type="EMBL" id="VEL10669.1"/>
    </source>
</evidence>
<comment type="caution">
    <text evidence="3">The sequence shown here is derived from an EMBL/GenBank/DDBJ whole genome shotgun (WGS) entry which is preliminary data.</text>
</comment>
<keyword evidence="2" id="KW-0732">Signal</keyword>
<sequence length="194" mass="21782">MSSCQITFALSLPLSTLELRLFVHQACKPSTSVKSQCHNGKMTVRITYERRVNGKCQRRVGVFVRSCLLNRLKYGPLESFVNAKATNHTNIGQRYHRLGPKTAEPESQLHRNEGKFAPIESKRSSNSSYQNKAGGKVTKPVELAKRKKSANSQDEGKKDTVARHTLKSGPVPESDLKDPKKRSWQKSGMLFDLL</sequence>
<organism evidence="3 4">
    <name type="scientific">Protopolystoma xenopodis</name>
    <dbReference type="NCBI Taxonomy" id="117903"/>
    <lineage>
        <taxon>Eukaryota</taxon>
        <taxon>Metazoa</taxon>
        <taxon>Spiralia</taxon>
        <taxon>Lophotrochozoa</taxon>
        <taxon>Platyhelminthes</taxon>
        <taxon>Monogenea</taxon>
        <taxon>Polyopisthocotylea</taxon>
        <taxon>Polystomatidea</taxon>
        <taxon>Polystomatidae</taxon>
        <taxon>Protopolystoma</taxon>
    </lineage>
</organism>